<dbReference type="GO" id="GO:0005524">
    <property type="term" value="F:ATP binding"/>
    <property type="evidence" value="ECO:0007669"/>
    <property type="project" value="UniProtKB-KW"/>
</dbReference>
<protein>
    <submittedName>
        <fullName evidence="5">ATP/maltotriose-dependent transcriptional regulator MalT</fullName>
    </submittedName>
</protein>
<evidence type="ECO:0000256" key="2">
    <source>
        <dbReference type="ARBA" id="ARBA00022840"/>
    </source>
</evidence>
<dbReference type="GO" id="GO:0006355">
    <property type="term" value="P:regulation of DNA-templated transcription"/>
    <property type="evidence" value="ECO:0007669"/>
    <property type="project" value="InterPro"/>
</dbReference>
<dbReference type="PANTHER" id="PTHR16305">
    <property type="entry name" value="TESTICULAR SOLUBLE ADENYLYL CYCLASE"/>
    <property type="match status" value="1"/>
</dbReference>
<accession>A0A4Q7ZR48</accession>
<dbReference type="PROSITE" id="PS50043">
    <property type="entry name" value="HTH_LUXR_2"/>
    <property type="match status" value="1"/>
</dbReference>
<dbReference type="EMBL" id="SHKY01000001">
    <property type="protein sequence ID" value="RZU53618.1"/>
    <property type="molecule type" value="Genomic_DNA"/>
</dbReference>
<feature type="domain" description="HTH luxR-type" evidence="4">
    <location>
        <begin position="814"/>
        <end position="879"/>
    </location>
</feature>
<reference evidence="5 6" key="1">
    <citation type="submission" date="2019-02" db="EMBL/GenBank/DDBJ databases">
        <title>Sequencing the genomes of 1000 actinobacteria strains.</title>
        <authorList>
            <person name="Klenk H.-P."/>
        </authorList>
    </citation>
    <scope>NUCLEOTIDE SEQUENCE [LARGE SCALE GENOMIC DNA]</scope>
    <source>
        <strain evidence="5 6">DSM 45162</strain>
    </source>
</reference>
<name>A0A4Q7ZR48_9ACTN</name>
<feature type="region of interest" description="Disordered" evidence="3">
    <location>
        <begin position="75"/>
        <end position="94"/>
    </location>
</feature>
<evidence type="ECO:0000256" key="3">
    <source>
        <dbReference type="SAM" id="MobiDB-lite"/>
    </source>
</evidence>
<dbReference type="Proteomes" id="UP000292564">
    <property type="component" value="Unassembled WGS sequence"/>
</dbReference>
<dbReference type="Pfam" id="PF13191">
    <property type="entry name" value="AAA_16"/>
    <property type="match status" value="1"/>
</dbReference>
<dbReference type="PRINTS" id="PR00038">
    <property type="entry name" value="HTHLUXR"/>
</dbReference>
<dbReference type="InterPro" id="IPR036388">
    <property type="entry name" value="WH-like_DNA-bd_sf"/>
</dbReference>
<dbReference type="SUPFAM" id="SSF52540">
    <property type="entry name" value="P-loop containing nucleoside triphosphate hydrolases"/>
    <property type="match status" value="1"/>
</dbReference>
<keyword evidence="1" id="KW-0547">Nucleotide-binding</keyword>
<dbReference type="GO" id="GO:0005737">
    <property type="term" value="C:cytoplasm"/>
    <property type="evidence" value="ECO:0007669"/>
    <property type="project" value="TreeGrafter"/>
</dbReference>
<keyword evidence="2" id="KW-0067">ATP-binding</keyword>
<dbReference type="PANTHER" id="PTHR16305:SF35">
    <property type="entry name" value="TRANSCRIPTIONAL ACTIVATOR DOMAIN"/>
    <property type="match status" value="1"/>
</dbReference>
<proteinExistence type="predicted"/>
<dbReference type="InterPro" id="IPR027417">
    <property type="entry name" value="P-loop_NTPase"/>
</dbReference>
<dbReference type="OrthoDB" id="4500249at2"/>
<dbReference type="InterPro" id="IPR041664">
    <property type="entry name" value="AAA_16"/>
</dbReference>
<evidence type="ECO:0000313" key="6">
    <source>
        <dbReference type="Proteomes" id="UP000292564"/>
    </source>
</evidence>
<keyword evidence="6" id="KW-1185">Reference proteome</keyword>
<dbReference type="RefSeq" id="WP_130512088.1">
    <property type="nucleotide sequence ID" value="NZ_SHKY01000001.1"/>
</dbReference>
<sequence>MMRSGADENHECDTVAIRKTEMGVLRRALARCSPTGRWVVVEVAGEPGMGKSTLLAGFGRHAADAGWRVLPCRSGPPAAGHGNPEEGCDPADPGRESLVPRIADVLRAPVETGSRADRRLLLIVDDVHGADAVSARLIADLLRHPPRGPVLLVLAHRPRQLTGTLGAVLATAAAAGVVQRVTLGPLAPAESSALLSTMAPAPHRFDIHEASGGNPLYLLGSAGTSGAVPERVRAALMPELLARSTAERQVVWAAAVAGDPADPELVAAVADCTPAVVLQALDQISADDVLRPAPSGAGFCFRHEVVRAVAYESAPAGWRLAAHARAAEALRGRGAPASDRARHLEHCAVPGDEDAVETLSRAAREVLYRAPADAVRWLVGAARLLPSGPHTADRRADLQLQCARALGLMGRLDESRGYLHRLLAGLPTTDAVRRVEAAVLAARTDQQLGRHAEADSLLRGELQALRPPAGSAPPALYAALASGAMLRGDAAEARRWSTEALGQDVGAASRVAALALRVLADRMTGIAESAAHLDEAADLVDAMLDDELVAVLDLVRWLAEAELAAERIGDALRHTERMLAVARQARRYEPLATLHGIAGRAWLLRGDLTRALQCLDRAAGAAERTGNPATLAEVAAVRAWPALWQGDATAAARFAAQAHEQDSLVARRLVGGRATIGAWQQSGGDAAAANRLCRALDTSECDPLVRVRWLELAAVTCAQRRLSAAAAACAAAARQLAAETSGRRIRGYAALAVAHSLLGTDSTAAAGAARRAADLLAMAGDPLGAAWARQRHDAALGAPAGIGGDAGQGKAGKPASGIAALTVRETEVVTLVAEGLTNKEIARRLFVSPGTVSIHVGRAYAKLGVSRRAAAAARLVGAGLVGSRPGGEPDAPLERA</sequence>
<comment type="caution">
    <text evidence="5">The sequence shown here is derived from an EMBL/GenBank/DDBJ whole genome shotgun (WGS) entry which is preliminary data.</text>
</comment>
<evidence type="ECO:0000259" key="4">
    <source>
        <dbReference type="PROSITE" id="PS50043"/>
    </source>
</evidence>
<dbReference type="PROSITE" id="PS00622">
    <property type="entry name" value="HTH_LUXR_1"/>
    <property type="match status" value="1"/>
</dbReference>
<dbReference type="SMART" id="SM00421">
    <property type="entry name" value="HTH_LUXR"/>
    <property type="match status" value="1"/>
</dbReference>
<dbReference type="Gene3D" id="1.10.10.10">
    <property type="entry name" value="Winged helix-like DNA-binding domain superfamily/Winged helix DNA-binding domain"/>
    <property type="match status" value="1"/>
</dbReference>
<evidence type="ECO:0000256" key="1">
    <source>
        <dbReference type="ARBA" id="ARBA00022741"/>
    </source>
</evidence>
<dbReference type="CDD" id="cd06170">
    <property type="entry name" value="LuxR_C_like"/>
    <property type="match status" value="1"/>
</dbReference>
<dbReference type="AlphaFoldDB" id="A0A4Q7ZR48"/>
<gene>
    <name evidence="5" type="ORF">EV385_5549</name>
</gene>
<organism evidence="5 6">
    <name type="scientific">Krasilnikovia cinnamomea</name>
    <dbReference type="NCBI Taxonomy" id="349313"/>
    <lineage>
        <taxon>Bacteria</taxon>
        <taxon>Bacillati</taxon>
        <taxon>Actinomycetota</taxon>
        <taxon>Actinomycetes</taxon>
        <taxon>Micromonosporales</taxon>
        <taxon>Micromonosporaceae</taxon>
        <taxon>Krasilnikovia</taxon>
    </lineage>
</organism>
<dbReference type="Pfam" id="PF00196">
    <property type="entry name" value="GerE"/>
    <property type="match status" value="1"/>
</dbReference>
<dbReference type="GO" id="GO:0003677">
    <property type="term" value="F:DNA binding"/>
    <property type="evidence" value="ECO:0007669"/>
    <property type="project" value="InterPro"/>
</dbReference>
<dbReference type="SUPFAM" id="SSF46894">
    <property type="entry name" value="C-terminal effector domain of the bipartite response regulators"/>
    <property type="match status" value="1"/>
</dbReference>
<dbReference type="InterPro" id="IPR016032">
    <property type="entry name" value="Sig_transdc_resp-reg_C-effctor"/>
</dbReference>
<evidence type="ECO:0000313" key="5">
    <source>
        <dbReference type="EMBL" id="RZU53618.1"/>
    </source>
</evidence>
<dbReference type="GO" id="GO:0004016">
    <property type="term" value="F:adenylate cyclase activity"/>
    <property type="evidence" value="ECO:0007669"/>
    <property type="project" value="TreeGrafter"/>
</dbReference>
<dbReference type="InterPro" id="IPR000792">
    <property type="entry name" value="Tscrpt_reg_LuxR_C"/>
</dbReference>